<protein>
    <submittedName>
        <fullName evidence="1">Uncharacterized protein</fullName>
    </submittedName>
</protein>
<sequence>MVAACIVYGSRVVPFKGRELEVGEKETSDCIKSFLENECIRPLQEKGLIVTAVLTDNAANVSKARDLVASDLSRQPAPGGGTICLSVGCLSHQNALVAKYLMNEENPDLSPDESDSQNTPAGQFGDTTSLCSTTAKFLKQSFINRLYISMKGTLVPTIGTTRWLSAVKCLRKLLDNWHVISNLLEVLREEKINELNDKLTKKLEKMEDLWTQDNRNKAERTYQIMLPLAEMNDFLQADDCTLFEAIKRIDEVYTAMATDDRLSRESQELVRARLDKRSIKKYRWILHFEPLRYESVAKSSEREKTLKAISKGMKELSLIRTNPARTAENIYRSPAWKSNLQDQGHSVVHD</sequence>
<dbReference type="AlphaFoldDB" id="A0A7J6NK96"/>
<proteinExistence type="predicted"/>
<evidence type="ECO:0000313" key="1">
    <source>
        <dbReference type="EMBL" id="KAF4684244.1"/>
    </source>
</evidence>
<gene>
    <name evidence="1" type="ORF">FOZ60_008096</name>
</gene>
<dbReference type="EMBL" id="JABANP010000321">
    <property type="protein sequence ID" value="KAF4684244.1"/>
    <property type="molecule type" value="Genomic_DNA"/>
</dbReference>
<name>A0A7J6NK96_PEROL</name>
<evidence type="ECO:0000313" key="2">
    <source>
        <dbReference type="Proteomes" id="UP000541610"/>
    </source>
</evidence>
<dbReference type="InterPro" id="IPR012337">
    <property type="entry name" value="RNaseH-like_sf"/>
</dbReference>
<comment type="caution">
    <text evidence="1">The sequence shown here is derived from an EMBL/GenBank/DDBJ whole genome shotgun (WGS) entry which is preliminary data.</text>
</comment>
<organism evidence="1 2">
    <name type="scientific">Perkinsus olseni</name>
    <name type="common">Perkinsus atlanticus</name>
    <dbReference type="NCBI Taxonomy" id="32597"/>
    <lineage>
        <taxon>Eukaryota</taxon>
        <taxon>Sar</taxon>
        <taxon>Alveolata</taxon>
        <taxon>Perkinsozoa</taxon>
        <taxon>Perkinsea</taxon>
        <taxon>Perkinsida</taxon>
        <taxon>Perkinsidae</taxon>
        <taxon>Perkinsus</taxon>
    </lineage>
</organism>
<accession>A0A7J6NK96</accession>
<dbReference type="SUPFAM" id="SSF53098">
    <property type="entry name" value="Ribonuclease H-like"/>
    <property type="match status" value="1"/>
</dbReference>
<dbReference type="Proteomes" id="UP000541610">
    <property type="component" value="Unassembled WGS sequence"/>
</dbReference>
<reference evidence="1 2" key="1">
    <citation type="submission" date="2020-04" db="EMBL/GenBank/DDBJ databases">
        <title>Perkinsus olseni comparative genomics.</title>
        <authorList>
            <person name="Bogema D.R."/>
        </authorList>
    </citation>
    <scope>NUCLEOTIDE SEQUENCE [LARGE SCALE GENOMIC DNA]</scope>
    <source>
        <strain evidence="1">00978-12</strain>
    </source>
</reference>